<dbReference type="SUPFAM" id="SSF53756">
    <property type="entry name" value="UDP-Glycosyltransferase/glycogen phosphorylase"/>
    <property type="match status" value="1"/>
</dbReference>
<dbReference type="Proteomes" id="UP000827889">
    <property type="component" value="Chromosome 4"/>
</dbReference>
<keyword evidence="13" id="KW-1185">Reference proteome</keyword>
<feature type="domain" description="Sucrose phosphatase-like" evidence="12">
    <location>
        <begin position="784"/>
        <end position="983"/>
    </location>
</feature>
<dbReference type="Gene3D" id="3.40.50.2000">
    <property type="entry name" value="Glycogen Phosphorylase B"/>
    <property type="match status" value="2"/>
</dbReference>
<evidence type="ECO:0000256" key="3">
    <source>
        <dbReference type="ARBA" id="ARBA00011774"/>
    </source>
</evidence>
<dbReference type="InterPro" id="IPR001296">
    <property type="entry name" value="Glyco_trans_1"/>
</dbReference>
<comment type="pathway">
    <text evidence="1 8">Glycan biosynthesis; sucrose biosynthesis; sucrose from D-fructose 6-phosphate and UDP-alpha-D-glucose: step 1/2.</text>
</comment>
<accession>A0A8B8MY52</accession>
<protein>
    <recommendedName>
        <fullName evidence="4 8">Sucrose-phosphate synthase</fullName>
        <ecNumber evidence="4 8">2.4.1.14</ecNumber>
    </recommendedName>
</protein>
<name>A0A8B8MY52_9MYRT</name>
<dbReference type="EC" id="2.4.1.14" evidence="4 8"/>
<comment type="function">
    <text evidence="8">Plays a role in photosynthetic sucrose synthesis by catalyzing the rate-limiting step of sucrose biosynthesis from UDP-glucose and fructose- 6-phosphate. Involved in the regulation of carbon partitioning in the leaves of plants. May regulate the synthesis of sucrose and therefore play a major role as a limiting factor in the export of photoassimilates out of the leaf. Plays a role for sucrose availability that is essential for plant growth and fiber elongation.</text>
</comment>
<evidence type="ECO:0000256" key="5">
    <source>
        <dbReference type="ARBA" id="ARBA00022676"/>
    </source>
</evidence>
<feature type="compositionally biased region" description="Basic and acidic residues" evidence="9">
    <location>
        <begin position="105"/>
        <end position="116"/>
    </location>
</feature>
<dbReference type="PANTHER" id="PTHR46039">
    <property type="entry name" value="SUCROSE-PHOSPHATE SYNTHASE 3-RELATED"/>
    <property type="match status" value="1"/>
</dbReference>
<dbReference type="Pfam" id="PF00534">
    <property type="entry name" value="Glycos_transf_1"/>
    <property type="match status" value="1"/>
</dbReference>
<evidence type="ECO:0000313" key="14">
    <source>
        <dbReference type="RefSeq" id="XP_030514844.2"/>
    </source>
</evidence>
<keyword evidence="6 8" id="KW-0808">Transferase</keyword>
<keyword evidence="5 8" id="KW-0328">Glycosyltransferase</keyword>
<evidence type="ECO:0000256" key="8">
    <source>
        <dbReference type="RuleBase" id="RU368006"/>
    </source>
</evidence>
<feature type="region of interest" description="Disordered" evidence="9">
    <location>
        <begin position="105"/>
        <end position="142"/>
    </location>
</feature>
<dbReference type="InterPro" id="IPR044161">
    <property type="entry name" value="SPS"/>
</dbReference>
<proteinExistence type="inferred from homology"/>
<evidence type="ECO:0000256" key="7">
    <source>
        <dbReference type="ARBA" id="ARBA00047471"/>
    </source>
</evidence>
<dbReference type="Gene3D" id="3.90.1070.10">
    <property type="match status" value="1"/>
</dbReference>
<feature type="region of interest" description="Disordered" evidence="9">
    <location>
        <begin position="668"/>
        <end position="688"/>
    </location>
</feature>
<feature type="domain" description="Sucrose synthase first GT-B" evidence="11">
    <location>
        <begin position="167"/>
        <end position="431"/>
    </location>
</feature>
<dbReference type="Gene3D" id="3.40.50.1000">
    <property type="entry name" value="HAD superfamily/HAD-like"/>
    <property type="match status" value="1"/>
</dbReference>
<comment type="similarity">
    <text evidence="2 8">Belongs to the glycosyltransferase 1 family.</text>
</comment>
<dbReference type="PANTHER" id="PTHR46039:SF7">
    <property type="entry name" value="SUCROSE-PHOSPHATE SYNTHASE 2-RELATED"/>
    <property type="match status" value="1"/>
</dbReference>
<evidence type="ECO:0000259" key="11">
    <source>
        <dbReference type="Pfam" id="PF00862"/>
    </source>
</evidence>
<dbReference type="UniPathway" id="UPA00371">
    <property type="reaction ID" value="UER00545"/>
</dbReference>
<dbReference type="InterPro" id="IPR023214">
    <property type="entry name" value="HAD_sf"/>
</dbReference>
<comment type="catalytic activity">
    <reaction evidence="7 8">
        <text>beta-D-fructose 6-phosphate + UDP-alpha-D-glucose = sucrose 6(F)-phosphate + UDP + H(+)</text>
        <dbReference type="Rhea" id="RHEA:22172"/>
        <dbReference type="ChEBI" id="CHEBI:15378"/>
        <dbReference type="ChEBI" id="CHEBI:57634"/>
        <dbReference type="ChEBI" id="CHEBI:57723"/>
        <dbReference type="ChEBI" id="CHEBI:58223"/>
        <dbReference type="ChEBI" id="CHEBI:58885"/>
        <dbReference type="EC" id="2.4.1.14"/>
    </reaction>
</comment>
<dbReference type="InterPro" id="IPR035659">
    <property type="entry name" value="SPS_C"/>
</dbReference>
<sequence>MAGNEWVNSYLEAILDVRPGPDDPKSSSLLLREKGRFSPTRYFVEQVITGFDETDLHRSWLRAAATRSPQERNTRLENMCWRIWNLARKKKQLEGEEAHRIAKRRLEHERGRREATADMSEDLSSEGEKGDSTNEISSHGGERMARIGSIDIMDKWASRQKDYKLYLTLISLHGLVRGENLELGRDSDTGGQVKYVVELARALGSMPGVYRVDLLTRQISAPDVHWSYGEPTEMLSPRNSEFSPQETGESSGAYIIRIPFGPRDKYVPKELLWPYIPEFVDGALSHITQMSKVLGEQIGGGRPVWPAAIHGHYADAGDAAALLSGALNVPMLFTGHSLGRDKLEQLLKQGRLWEEINAAYKIMRRIEAEELCLDTSEIIVTSTRQEIEEQWRLYDGFDRVLERKLRARIKRGVSCHGRYMPRFMVIPPGMEFCNIVHHDGDVNGEVERNEGKHSSTDPPIWSEIMRFFSNPRKPMILALARPDPKKNITTLVKAYGECHQLRELANLTLIMGNRDDLDAMSTTNAAVVLSILKLIDKYNLYGQVAYPKHHKQSDVPDIYRLAAKTKGVFINPAFIEPFGLTLIEAAAHGLPVVATKNGGPVDILRVLDNGTLVDPHDQHAIANALLKLVSDQQQWSRCRENGLKNIYLFSWPEHCKTYLSRVISCKPRGPKWQKHDNNSDSESDSPGDSLRDIQDISLNLKFSLDGEKSEGNATILEENSDDAKSNMENTVLTLARGVRRGTGKGMSTEKANEDIGSCDFSRFRKRKWIFVIAVDCNATATYIDIIKKIMEATRKEKAAGFILSTALTILEVHSLLTSEGLNLTDFDAFVCSSGSELFYPSSNSDDGPSGLPFAVDLDYRSHIEYRWGGEGLRKTLVRWAASINDKRDGESIVAEDDSGSSSYCFSFKVEDFDLIPPVKELRKLMRIQALRCHVVCSQNGRKINVIPVLASRVQALRYLFVRWGVDLSKFVVFVGECGDTDYEGLIGGAHKTVILKGLDGESRKLHASRSYPLEHVVPFDSPNVVQAEGSDVGSIKETLAKLGVVRS</sequence>
<evidence type="ECO:0000313" key="13">
    <source>
        <dbReference type="Proteomes" id="UP000827889"/>
    </source>
</evidence>
<dbReference type="GeneID" id="115728649"/>
<dbReference type="Pfam" id="PF05116">
    <property type="entry name" value="S6PP"/>
    <property type="match status" value="1"/>
</dbReference>
<evidence type="ECO:0000256" key="2">
    <source>
        <dbReference type="ARBA" id="ARBA00006530"/>
    </source>
</evidence>
<evidence type="ECO:0000259" key="10">
    <source>
        <dbReference type="Pfam" id="PF00534"/>
    </source>
</evidence>
<reference evidence="14" key="1">
    <citation type="submission" date="2025-08" db="UniProtKB">
        <authorList>
            <consortium name="RefSeq"/>
        </authorList>
    </citation>
    <scope>IDENTIFICATION</scope>
    <source>
        <tissue evidence="14">Leaf</tissue>
    </source>
</reference>
<evidence type="ECO:0000259" key="12">
    <source>
        <dbReference type="Pfam" id="PF05116"/>
    </source>
</evidence>
<organism evidence="13 14">
    <name type="scientific">Rhodamnia argentea</name>
    <dbReference type="NCBI Taxonomy" id="178133"/>
    <lineage>
        <taxon>Eukaryota</taxon>
        <taxon>Viridiplantae</taxon>
        <taxon>Streptophyta</taxon>
        <taxon>Embryophyta</taxon>
        <taxon>Tracheophyta</taxon>
        <taxon>Spermatophyta</taxon>
        <taxon>Magnoliopsida</taxon>
        <taxon>eudicotyledons</taxon>
        <taxon>Gunneridae</taxon>
        <taxon>Pentapetalae</taxon>
        <taxon>rosids</taxon>
        <taxon>malvids</taxon>
        <taxon>Myrtales</taxon>
        <taxon>Myrtaceae</taxon>
        <taxon>Myrtoideae</taxon>
        <taxon>Myrteae</taxon>
        <taxon>Australasian group</taxon>
        <taxon>Rhodamnia</taxon>
    </lineage>
</organism>
<evidence type="ECO:0000256" key="4">
    <source>
        <dbReference type="ARBA" id="ARBA00012536"/>
    </source>
</evidence>
<dbReference type="InterPro" id="IPR000368">
    <property type="entry name" value="Sucrose_synth_GT-B1"/>
</dbReference>
<gene>
    <name evidence="14" type="primary">LOC115728649</name>
</gene>
<evidence type="ECO:0000256" key="9">
    <source>
        <dbReference type="SAM" id="MobiDB-lite"/>
    </source>
</evidence>
<dbReference type="RefSeq" id="XP_030514844.2">
    <property type="nucleotide sequence ID" value="XM_030658984.2"/>
</dbReference>
<dbReference type="InterPro" id="IPR006380">
    <property type="entry name" value="SPP-like_dom"/>
</dbReference>
<comment type="subunit">
    <text evidence="3 8">Homodimer or homotetramer.</text>
</comment>
<dbReference type="InterPro" id="IPR012819">
    <property type="entry name" value="SPS_pln"/>
</dbReference>
<evidence type="ECO:0000256" key="1">
    <source>
        <dbReference type="ARBA" id="ARBA00005027"/>
    </source>
</evidence>
<feature type="domain" description="Glycosyl transferase family 1" evidence="10">
    <location>
        <begin position="469"/>
        <end position="643"/>
    </location>
</feature>
<evidence type="ECO:0000256" key="6">
    <source>
        <dbReference type="ARBA" id="ARBA00022679"/>
    </source>
</evidence>
<dbReference type="CDD" id="cd16419">
    <property type="entry name" value="HAD_SPS"/>
    <property type="match status" value="1"/>
</dbReference>
<dbReference type="Pfam" id="PF00862">
    <property type="entry name" value="GT-B_Sucrose_synth"/>
    <property type="match status" value="1"/>
</dbReference>
<dbReference type="NCBIfam" id="TIGR02468">
    <property type="entry name" value="sucrsPsyn_pln"/>
    <property type="match status" value="1"/>
</dbReference>